<feature type="signal peptide" evidence="5">
    <location>
        <begin position="1"/>
        <end position="19"/>
    </location>
</feature>
<feature type="chain" id="PRO_5042488812" description="FAD-binding PCMH-type domain-containing protein" evidence="5">
    <location>
        <begin position="20"/>
        <end position="501"/>
    </location>
</feature>
<organism evidence="7 8">
    <name type="scientific">Conoideocrella luteorostrata</name>
    <dbReference type="NCBI Taxonomy" id="1105319"/>
    <lineage>
        <taxon>Eukaryota</taxon>
        <taxon>Fungi</taxon>
        <taxon>Dikarya</taxon>
        <taxon>Ascomycota</taxon>
        <taxon>Pezizomycotina</taxon>
        <taxon>Sordariomycetes</taxon>
        <taxon>Hypocreomycetidae</taxon>
        <taxon>Hypocreales</taxon>
        <taxon>Clavicipitaceae</taxon>
        <taxon>Conoideocrella</taxon>
    </lineage>
</organism>
<dbReference type="InterPro" id="IPR006094">
    <property type="entry name" value="Oxid_FAD_bind_N"/>
</dbReference>
<comment type="similarity">
    <text evidence="1">Belongs to the oxygen-dependent FAD-linked oxidoreductase family.</text>
</comment>
<keyword evidence="3" id="KW-0274">FAD</keyword>
<dbReference type="PROSITE" id="PS51387">
    <property type="entry name" value="FAD_PCMH"/>
    <property type="match status" value="1"/>
</dbReference>
<comment type="caution">
    <text evidence="7">The sequence shown here is derived from an EMBL/GenBank/DDBJ whole genome shotgun (WGS) entry which is preliminary data.</text>
</comment>
<dbReference type="InterPro" id="IPR016166">
    <property type="entry name" value="FAD-bd_PCMH"/>
</dbReference>
<sequence>MRCIYSTLALLYASTAVAATTVDGLEPLSRHRKRSVESACLAAQKALGNDVVDLEPLNQTVVDNNWSVACVREPFCIVSPVTAEQVSKAVKIISSHGVKFATRSGGHSPNPGWASISKSGILINMSGLNKVTVSSDNKIARIGPGQRWGAVNSILETKGLAVVGGREPDVGVAGLILGGGYHHFSGKYGLAADNVANFEVVTADGCIKNANAKENSDLFWALKGGGSNFGIVTRYDLETIPVSKIWVMGIVYSPSQALEAIDAFTAWQKNGASDQLSTVTFLVGLDSVIVGLIYLEPAVKPEAFKPFYGLKPLQVLVPPTNVSYTFLDQIANGGVFSTTRERHDYRGVSSKIDADTTKAVYQYWLPKAQAAKASAGVNQTFAIQHVPKNLVDAGRKNGGNPLGLTAEDQLWWTTLVDWEHATDDETARSASIETTDYWKKLGKERGQHLPFIFMNDASRDQSPISTYGANNINRLKQIAKKYDSKEFFQKQQNDGFLLRKV</sequence>
<dbReference type="InterPro" id="IPR050416">
    <property type="entry name" value="FAD-linked_Oxidoreductase"/>
</dbReference>
<feature type="domain" description="FAD-binding PCMH-type" evidence="6">
    <location>
        <begin position="70"/>
        <end position="242"/>
    </location>
</feature>
<dbReference type="InterPro" id="IPR012951">
    <property type="entry name" value="BBE"/>
</dbReference>
<reference evidence="7" key="1">
    <citation type="submission" date="2023-06" db="EMBL/GenBank/DDBJ databases">
        <title>Conoideocrella luteorostrata (Hypocreales: Clavicipitaceae), a potential biocontrol fungus for elongate hemlock scale in United States Christmas tree production areas.</title>
        <authorList>
            <person name="Barrett H."/>
            <person name="Lovett B."/>
            <person name="Macias A.M."/>
            <person name="Stajich J.E."/>
            <person name="Kasson M.T."/>
        </authorList>
    </citation>
    <scope>NUCLEOTIDE SEQUENCE</scope>
    <source>
        <strain evidence="7">ARSEF 14590</strain>
    </source>
</reference>
<accession>A0AAJ0CSK2</accession>
<dbReference type="Gene3D" id="3.40.462.20">
    <property type="match status" value="1"/>
</dbReference>
<dbReference type="EMBL" id="JASWJB010000052">
    <property type="protein sequence ID" value="KAK2603996.1"/>
    <property type="molecule type" value="Genomic_DNA"/>
</dbReference>
<dbReference type="SUPFAM" id="SSF56176">
    <property type="entry name" value="FAD-binding/transporter-associated domain-like"/>
    <property type="match status" value="1"/>
</dbReference>
<gene>
    <name evidence="7" type="ORF">QQS21_003832</name>
</gene>
<protein>
    <recommendedName>
        <fullName evidence="6">FAD-binding PCMH-type domain-containing protein</fullName>
    </recommendedName>
</protein>
<dbReference type="GO" id="GO:0016491">
    <property type="term" value="F:oxidoreductase activity"/>
    <property type="evidence" value="ECO:0007669"/>
    <property type="project" value="UniProtKB-KW"/>
</dbReference>
<keyword evidence="8" id="KW-1185">Reference proteome</keyword>
<evidence type="ECO:0000256" key="5">
    <source>
        <dbReference type="SAM" id="SignalP"/>
    </source>
</evidence>
<evidence type="ECO:0000313" key="7">
    <source>
        <dbReference type="EMBL" id="KAK2603996.1"/>
    </source>
</evidence>
<dbReference type="Proteomes" id="UP001251528">
    <property type="component" value="Unassembled WGS sequence"/>
</dbReference>
<dbReference type="PANTHER" id="PTHR42973:SF54">
    <property type="entry name" value="FAD-BINDING PCMH-TYPE DOMAIN-CONTAINING PROTEIN"/>
    <property type="match status" value="1"/>
</dbReference>
<dbReference type="Pfam" id="PF01565">
    <property type="entry name" value="FAD_binding_4"/>
    <property type="match status" value="1"/>
</dbReference>
<dbReference type="InterPro" id="IPR016169">
    <property type="entry name" value="FAD-bd_PCMH_sub2"/>
</dbReference>
<keyword evidence="4" id="KW-0560">Oxidoreductase</keyword>
<evidence type="ECO:0000256" key="2">
    <source>
        <dbReference type="ARBA" id="ARBA00022630"/>
    </source>
</evidence>
<evidence type="ECO:0000256" key="1">
    <source>
        <dbReference type="ARBA" id="ARBA00005466"/>
    </source>
</evidence>
<dbReference type="Pfam" id="PF08031">
    <property type="entry name" value="BBE"/>
    <property type="match status" value="1"/>
</dbReference>
<evidence type="ECO:0000313" key="8">
    <source>
        <dbReference type="Proteomes" id="UP001251528"/>
    </source>
</evidence>
<name>A0AAJ0CSK2_9HYPO</name>
<keyword evidence="5" id="KW-0732">Signal</keyword>
<evidence type="ECO:0000259" key="6">
    <source>
        <dbReference type="PROSITE" id="PS51387"/>
    </source>
</evidence>
<dbReference type="AlphaFoldDB" id="A0AAJ0CSK2"/>
<proteinExistence type="inferred from homology"/>
<dbReference type="PANTHER" id="PTHR42973">
    <property type="entry name" value="BINDING OXIDOREDUCTASE, PUTATIVE (AFU_ORTHOLOGUE AFUA_1G17690)-RELATED"/>
    <property type="match status" value="1"/>
</dbReference>
<evidence type="ECO:0000256" key="3">
    <source>
        <dbReference type="ARBA" id="ARBA00022827"/>
    </source>
</evidence>
<evidence type="ECO:0000256" key="4">
    <source>
        <dbReference type="ARBA" id="ARBA00023002"/>
    </source>
</evidence>
<dbReference type="GO" id="GO:0071949">
    <property type="term" value="F:FAD binding"/>
    <property type="evidence" value="ECO:0007669"/>
    <property type="project" value="InterPro"/>
</dbReference>
<dbReference type="InterPro" id="IPR036318">
    <property type="entry name" value="FAD-bd_PCMH-like_sf"/>
</dbReference>
<dbReference type="Gene3D" id="3.30.465.10">
    <property type="match status" value="1"/>
</dbReference>
<keyword evidence="2" id="KW-0285">Flavoprotein</keyword>